<proteinExistence type="predicted"/>
<evidence type="ECO:0008006" key="2">
    <source>
        <dbReference type="Google" id="ProtNLM"/>
    </source>
</evidence>
<comment type="caution">
    <text evidence="1">The sequence shown here is derived from an EMBL/GenBank/DDBJ whole genome shotgun (WGS) entry which is preliminary data.</text>
</comment>
<dbReference type="Pfam" id="PF04134">
    <property type="entry name" value="DCC1-like"/>
    <property type="match status" value="1"/>
</dbReference>
<dbReference type="EMBL" id="JNSK01000047">
    <property type="protein sequence ID" value="KGA17205.1"/>
    <property type="molecule type" value="Genomic_DNA"/>
</dbReference>
<evidence type="ECO:0000313" key="1">
    <source>
        <dbReference type="EMBL" id="KGA17205.1"/>
    </source>
</evidence>
<dbReference type="AlphaFoldDB" id="A0A094PZD5"/>
<dbReference type="GO" id="GO:0015035">
    <property type="term" value="F:protein-disulfide reductase activity"/>
    <property type="evidence" value="ECO:0007669"/>
    <property type="project" value="InterPro"/>
</dbReference>
<organism evidence="1">
    <name type="scientific">freshwater metagenome</name>
    <dbReference type="NCBI Taxonomy" id="449393"/>
    <lineage>
        <taxon>unclassified sequences</taxon>
        <taxon>metagenomes</taxon>
        <taxon>ecological metagenomes</taxon>
    </lineage>
</organism>
<sequence>MITVIYDGQCQLCYASINWLQLRSKITAVSFHDIDPESYNLTLDECQKQVIAIQGEQIFKGAAAVAFLLKHRGNTATARFIRATGPLGRFGYRWVSTHRNSAPVKALTRILERAIKQ</sequence>
<gene>
    <name evidence="1" type="ORF">GM50_12230</name>
</gene>
<protein>
    <recommendedName>
        <fullName evidence="2">Thiol-disulfide oxidoreductase DCC</fullName>
    </recommendedName>
</protein>
<reference evidence="1" key="1">
    <citation type="submission" date="2014-05" db="EMBL/GenBank/DDBJ databases">
        <title>Key roles for freshwater Actinobacteria revealed by deep metagenomic sequencing.</title>
        <authorList>
            <person name="Ghai R."/>
            <person name="Mizuno C.M."/>
            <person name="Picazo A."/>
            <person name="Camacho A."/>
            <person name="Rodriguez-Valera F."/>
        </authorList>
    </citation>
    <scope>NUCLEOTIDE SEQUENCE</scope>
</reference>
<accession>A0A094PZD5</accession>
<name>A0A094PZD5_9ZZZZ</name>
<dbReference type="InterPro" id="IPR007263">
    <property type="entry name" value="DCC1-like"/>
</dbReference>